<dbReference type="InterPro" id="IPR004408">
    <property type="entry name" value="Biotin_CoA_COase_ligase"/>
</dbReference>
<dbReference type="PANTHER" id="PTHR12835">
    <property type="entry name" value="BIOTIN PROTEIN LIGASE"/>
    <property type="match status" value="1"/>
</dbReference>
<feature type="domain" description="BPL/LPL catalytic" evidence="4">
    <location>
        <begin position="7"/>
        <end position="202"/>
    </location>
</feature>
<dbReference type="InterPro" id="IPR003142">
    <property type="entry name" value="BPL_C"/>
</dbReference>
<dbReference type="Pfam" id="PF03099">
    <property type="entry name" value="BPL_LplA_LipB"/>
    <property type="match status" value="1"/>
</dbReference>
<keyword evidence="2" id="KW-0092">Biotin</keyword>
<evidence type="ECO:0000256" key="1">
    <source>
        <dbReference type="ARBA" id="ARBA00022598"/>
    </source>
</evidence>
<dbReference type="PANTHER" id="PTHR12835:SF5">
    <property type="entry name" value="BIOTIN--PROTEIN LIGASE"/>
    <property type="match status" value="1"/>
</dbReference>
<name>A0A840DNX6_9MICO</name>
<dbReference type="Proteomes" id="UP000571183">
    <property type="component" value="Unassembled WGS sequence"/>
</dbReference>
<gene>
    <name evidence="5" type="ORF">F5897_001052</name>
</gene>
<sequence length="274" mass="28784">MSFVQLLQTAALVRVQYLETCGSTNAEMQRLVAATPQLAPLLLVTAAQTSGRGRQGRQWQESPGNSLATSYFLPSLPPGAAAPTWIPLLAGVALVQALQKWVPAQLKWPNDILVPLHTAGVQRQPDDLATQRGGFKLAGILCEQTASGYIIGAGINLLTPVSQLPPGAISLRSCGATAPEQPLAALADHLLALYVQRLQELLATATRQPERLPEIVAAQLATLGQRVRAIMPDGATVTGFAQGLGAYGELILQQSDGTTVAIAAADIEHLRVGA</sequence>
<dbReference type="NCBIfam" id="TIGR00121">
    <property type="entry name" value="birA_ligase"/>
    <property type="match status" value="1"/>
</dbReference>
<dbReference type="GO" id="GO:0005737">
    <property type="term" value="C:cytoplasm"/>
    <property type="evidence" value="ECO:0007669"/>
    <property type="project" value="TreeGrafter"/>
</dbReference>
<dbReference type="GO" id="GO:0004077">
    <property type="term" value="F:biotin--[biotin carboxyl-carrier protein] ligase activity"/>
    <property type="evidence" value="ECO:0007669"/>
    <property type="project" value="UniProtKB-EC"/>
</dbReference>
<evidence type="ECO:0000313" key="5">
    <source>
        <dbReference type="EMBL" id="MBB4071738.1"/>
    </source>
</evidence>
<comment type="caution">
    <text evidence="5">The sequence shown here is derived from an EMBL/GenBank/DDBJ whole genome shotgun (WGS) entry which is preliminary data.</text>
</comment>
<evidence type="ECO:0000256" key="2">
    <source>
        <dbReference type="ARBA" id="ARBA00023267"/>
    </source>
</evidence>
<evidence type="ECO:0000256" key="3">
    <source>
        <dbReference type="ARBA" id="ARBA00024227"/>
    </source>
</evidence>
<dbReference type="Gene3D" id="3.30.930.10">
    <property type="entry name" value="Bira Bifunctional Protein, Domain 2"/>
    <property type="match status" value="1"/>
</dbReference>
<dbReference type="Pfam" id="PF02237">
    <property type="entry name" value="BPL_C"/>
    <property type="match status" value="1"/>
</dbReference>
<accession>A0A840DNX6</accession>
<keyword evidence="1 5" id="KW-0436">Ligase</keyword>
<dbReference type="CDD" id="cd16442">
    <property type="entry name" value="BPL"/>
    <property type="match status" value="1"/>
</dbReference>
<protein>
    <recommendedName>
        <fullName evidence="3">biotin--[biotin carboxyl-carrier protein] ligase</fullName>
        <ecNumber evidence="3">6.3.4.15</ecNumber>
    </recommendedName>
</protein>
<evidence type="ECO:0000259" key="4">
    <source>
        <dbReference type="PROSITE" id="PS51733"/>
    </source>
</evidence>
<dbReference type="InterPro" id="IPR045864">
    <property type="entry name" value="aa-tRNA-synth_II/BPL/LPL"/>
</dbReference>
<dbReference type="Gene3D" id="2.30.30.100">
    <property type="match status" value="1"/>
</dbReference>
<dbReference type="EC" id="6.3.4.15" evidence="3"/>
<proteinExistence type="predicted"/>
<dbReference type="PROSITE" id="PS51733">
    <property type="entry name" value="BPL_LPL_CATALYTIC"/>
    <property type="match status" value="1"/>
</dbReference>
<dbReference type="AlphaFoldDB" id="A0A840DNX6"/>
<organism evidence="5 6">
    <name type="scientific">Canibacter oris</name>
    <dbReference type="NCBI Taxonomy" id="1365628"/>
    <lineage>
        <taxon>Bacteria</taxon>
        <taxon>Bacillati</taxon>
        <taxon>Actinomycetota</taxon>
        <taxon>Actinomycetes</taxon>
        <taxon>Micrococcales</taxon>
        <taxon>Microbacteriaceae</taxon>
        <taxon>Canibacter</taxon>
    </lineage>
</organism>
<dbReference type="EMBL" id="JACIFD010000009">
    <property type="protein sequence ID" value="MBB4071738.1"/>
    <property type="molecule type" value="Genomic_DNA"/>
</dbReference>
<dbReference type="RefSeq" id="WP_183304739.1">
    <property type="nucleotide sequence ID" value="NZ_JACIFD010000009.1"/>
</dbReference>
<dbReference type="SUPFAM" id="SSF55681">
    <property type="entry name" value="Class II aaRS and biotin synthetases"/>
    <property type="match status" value="1"/>
</dbReference>
<reference evidence="5" key="1">
    <citation type="submission" date="2020-08" db="EMBL/GenBank/DDBJ databases">
        <title>Sequencing the genomes of 1000 actinobacteria strains.</title>
        <authorList>
            <person name="Klenk H.-P."/>
        </authorList>
    </citation>
    <scope>NUCLEOTIDE SEQUENCE [LARGE SCALE GENOMIC DNA]</scope>
    <source>
        <strain evidence="5">DSM 27064</strain>
    </source>
</reference>
<evidence type="ECO:0000313" key="6">
    <source>
        <dbReference type="Proteomes" id="UP000571183"/>
    </source>
</evidence>
<dbReference type="InterPro" id="IPR004143">
    <property type="entry name" value="BPL_LPL_catalytic"/>
</dbReference>
<keyword evidence="6" id="KW-1185">Reference proteome</keyword>